<comment type="caution">
    <text evidence="7">The sequence shown here is derived from an EMBL/GenBank/DDBJ whole genome shotgun (WGS) entry which is preliminary data.</text>
</comment>
<keyword evidence="8" id="KW-1185">Reference proteome</keyword>
<dbReference type="InterPro" id="IPR036962">
    <property type="entry name" value="Glyco_hydro_3_N_sf"/>
</dbReference>
<evidence type="ECO:0000313" key="8">
    <source>
        <dbReference type="Proteomes" id="UP000078348"/>
    </source>
</evidence>
<comment type="similarity">
    <text evidence="1">Belongs to the glycosyl hydrolase 3 family.</text>
</comment>
<dbReference type="STRING" id="478820.A0A196SJS0"/>
<dbReference type="InterPro" id="IPR017853">
    <property type="entry name" value="GH"/>
</dbReference>
<protein>
    <submittedName>
        <fullName evidence="7">Beta-xylosidase</fullName>
    </submittedName>
</protein>
<keyword evidence="2 5" id="KW-0732">Signal</keyword>
<dbReference type="InterPro" id="IPR013783">
    <property type="entry name" value="Ig-like_fold"/>
</dbReference>
<dbReference type="GO" id="GO:0009044">
    <property type="term" value="F:xylan 1,4-beta-xylosidase activity"/>
    <property type="evidence" value="ECO:0007669"/>
    <property type="project" value="InterPro"/>
</dbReference>
<accession>A0A196SJS0</accession>
<name>A0A196SJS0_BLAHN</name>
<dbReference type="GO" id="GO:0045493">
    <property type="term" value="P:xylan catabolic process"/>
    <property type="evidence" value="ECO:0007669"/>
    <property type="project" value="InterPro"/>
</dbReference>
<feature type="domain" description="Fibronectin type III-like" evidence="6">
    <location>
        <begin position="653"/>
        <end position="723"/>
    </location>
</feature>
<dbReference type="AlphaFoldDB" id="A0A196SJS0"/>
<dbReference type="PANTHER" id="PTHR42721:SF3">
    <property type="entry name" value="BETA-D-XYLOSIDASE 5-RELATED"/>
    <property type="match status" value="1"/>
</dbReference>
<dbReference type="InterPro" id="IPR036881">
    <property type="entry name" value="Glyco_hydro_3_C_sf"/>
</dbReference>
<dbReference type="Gene3D" id="3.20.20.300">
    <property type="entry name" value="Glycoside hydrolase, family 3, N-terminal domain"/>
    <property type="match status" value="1"/>
</dbReference>
<gene>
    <name evidence="7" type="ORF">AV274_1004</name>
</gene>
<dbReference type="InterPro" id="IPR044993">
    <property type="entry name" value="BXL"/>
</dbReference>
<evidence type="ECO:0000313" key="7">
    <source>
        <dbReference type="EMBL" id="OAO17293.1"/>
    </source>
</evidence>
<keyword evidence="3" id="KW-0378">Hydrolase</keyword>
<evidence type="ECO:0000256" key="5">
    <source>
        <dbReference type="SAM" id="SignalP"/>
    </source>
</evidence>
<dbReference type="InterPro" id="IPR002772">
    <property type="entry name" value="Glyco_hydro_3_C"/>
</dbReference>
<dbReference type="Pfam" id="PF00933">
    <property type="entry name" value="Glyco_hydro_3"/>
    <property type="match status" value="1"/>
</dbReference>
<evidence type="ECO:0000256" key="2">
    <source>
        <dbReference type="ARBA" id="ARBA00022729"/>
    </source>
</evidence>
<dbReference type="Gene3D" id="3.40.50.1700">
    <property type="entry name" value="Glycoside hydrolase family 3 C-terminal domain"/>
    <property type="match status" value="1"/>
</dbReference>
<reference evidence="7 8" key="1">
    <citation type="submission" date="2016-05" db="EMBL/GenBank/DDBJ databases">
        <title>Nuclear genome of Blastocystis sp. subtype 1 NandII.</title>
        <authorList>
            <person name="Gentekaki E."/>
            <person name="Curtis B."/>
            <person name="Stairs C."/>
            <person name="Eme L."/>
            <person name="Herman E."/>
            <person name="Klimes V."/>
            <person name="Arias M.C."/>
            <person name="Elias M."/>
            <person name="Hilliou F."/>
            <person name="Klute M."/>
            <person name="Malik S.-B."/>
            <person name="Pightling A."/>
            <person name="Rachubinski R."/>
            <person name="Salas D."/>
            <person name="Schlacht A."/>
            <person name="Suga H."/>
            <person name="Archibald J."/>
            <person name="Ball S.G."/>
            <person name="Clark G."/>
            <person name="Dacks J."/>
            <person name="Van Der Giezen M."/>
            <person name="Tsaousis A."/>
            <person name="Roger A."/>
        </authorList>
    </citation>
    <scope>NUCLEOTIDE SEQUENCE [LARGE SCALE GENOMIC DNA]</scope>
    <source>
        <strain evidence="8">ATCC 50177 / NandII</strain>
    </source>
</reference>
<dbReference type="Pfam" id="PF01915">
    <property type="entry name" value="Glyco_hydro_3_C"/>
    <property type="match status" value="1"/>
</dbReference>
<evidence type="ECO:0000256" key="4">
    <source>
        <dbReference type="ARBA" id="ARBA00023295"/>
    </source>
</evidence>
<dbReference type="SMART" id="SM01217">
    <property type="entry name" value="Fn3_like"/>
    <property type="match status" value="1"/>
</dbReference>
<organism evidence="7 8">
    <name type="scientific">Blastocystis sp. subtype 1 (strain ATCC 50177 / NandII)</name>
    <dbReference type="NCBI Taxonomy" id="478820"/>
    <lineage>
        <taxon>Eukaryota</taxon>
        <taxon>Sar</taxon>
        <taxon>Stramenopiles</taxon>
        <taxon>Bigyra</taxon>
        <taxon>Opalozoa</taxon>
        <taxon>Opalinata</taxon>
        <taxon>Blastocystidae</taxon>
        <taxon>Blastocystis</taxon>
    </lineage>
</organism>
<dbReference type="Proteomes" id="UP000078348">
    <property type="component" value="Unassembled WGS sequence"/>
</dbReference>
<evidence type="ECO:0000256" key="3">
    <source>
        <dbReference type="ARBA" id="ARBA00022801"/>
    </source>
</evidence>
<dbReference type="PANTHER" id="PTHR42721">
    <property type="entry name" value="SUGAR HYDROLASE-RELATED"/>
    <property type="match status" value="1"/>
</dbReference>
<dbReference type="InterPro" id="IPR001764">
    <property type="entry name" value="Glyco_hydro_3_N"/>
</dbReference>
<keyword evidence="4" id="KW-0326">Glycosidase</keyword>
<dbReference type="Gene3D" id="2.60.40.10">
    <property type="entry name" value="Immunoglobulins"/>
    <property type="match status" value="1"/>
</dbReference>
<dbReference type="EMBL" id="LXWW01000037">
    <property type="protein sequence ID" value="OAO17293.1"/>
    <property type="molecule type" value="Genomic_DNA"/>
</dbReference>
<proteinExistence type="inferred from homology"/>
<feature type="signal peptide" evidence="5">
    <location>
        <begin position="1"/>
        <end position="16"/>
    </location>
</feature>
<dbReference type="OrthoDB" id="47059at2759"/>
<evidence type="ECO:0000259" key="6">
    <source>
        <dbReference type="SMART" id="SM01217"/>
    </source>
</evidence>
<dbReference type="SUPFAM" id="SSF52279">
    <property type="entry name" value="Beta-D-glucan exohydrolase, C-terminal domain"/>
    <property type="match status" value="1"/>
</dbReference>
<dbReference type="GO" id="GO:0046556">
    <property type="term" value="F:alpha-L-arabinofuranosidase activity"/>
    <property type="evidence" value="ECO:0007669"/>
    <property type="project" value="TreeGrafter"/>
</dbReference>
<dbReference type="GO" id="GO:0031222">
    <property type="term" value="P:arabinan catabolic process"/>
    <property type="evidence" value="ECO:0007669"/>
    <property type="project" value="TreeGrafter"/>
</dbReference>
<dbReference type="Pfam" id="PF14310">
    <property type="entry name" value="Fn3-like"/>
    <property type="match status" value="1"/>
</dbReference>
<dbReference type="InterPro" id="IPR026891">
    <property type="entry name" value="Fn3-like"/>
</dbReference>
<dbReference type="SUPFAM" id="SSF51445">
    <property type="entry name" value="(Trans)glycosidases"/>
    <property type="match status" value="1"/>
</dbReference>
<sequence>MQFVRILLLFVAAVAALQDRPCDKEPWKSEPWCDTSKSFQERAEALVSRMTLEEKVGLLGNTAKDVKRLGVPAYQWWSEALHGVGSSPGVVFEKPTPYATSFPQVSLTSQSFDRQLFRSIASTISTEARVMSNFGHANLTYWSPNVNIYRDPRWGRGQETPGEDPFLTSAYAVEFVRGMQEGEDSRYLKVSSCCKHYSAYDLDNWHGVTRFDFDAKVTERDMKDTFQVPFENCVKKARVSSLMCSYNAINGIPACADKELLYGTARDAWGFEGYVTADCDAVDTIHHYHHYTNTSDATVMLAVRASCDIDCGDYYQNHVEHAVTTGALQEKEVDTSIVNLLKVQMRLGLFDPLDQQVYAHYGLDRLNTPESRALALRAAREGIVLLKNQARQLPLDLAKVALSGPFAEDEKVLLGNYQGVPEHVVTLAEGLKTLQPDLPVVHTCSDVHCTTIDEEGLRALENKEIVVLAVGINQDIESEGVDREDLLLPAGQRALIEAVLRETRAKVVLVLFSGCGAIDLSAYETEERVVGIVSAGYAGMMGGQAIAEILAGKVNPSGRLVNTYYFDETIQAMDFRDMNLRPSGVTGLPGRTYRFFTQEALYPFGFGLSYTTFAHALEVRGEPAERLRRHAQRALRLEVLVTAANTGDRDGEESLLLFAKSPLAGQLGYPLKTLVAFERVKLAVGEEKTVTFELTGEDLQLVDATGAYVLIHGEWTVFCGEASASFAI</sequence>
<evidence type="ECO:0000256" key="1">
    <source>
        <dbReference type="ARBA" id="ARBA00005336"/>
    </source>
</evidence>
<feature type="chain" id="PRO_5008274665" evidence="5">
    <location>
        <begin position="17"/>
        <end position="728"/>
    </location>
</feature>